<dbReference type="InterPro" id="IPR005927">
    <property type="entry name" value="Tag_1.6-dipho_adolase"/>
</dbReference>
<dbReference type="InterPro" id="IPR013785">
    <property type="entry name" value="Aldolase_TIM"/>
</dbReference>
<proteinExistence type="inferred from homology"/>
<dbReference type="GO" id="GO:1902777">
    <property type="term" value="P:6-sulfoquinovose(1-) catabolic process"/>
    <property type="evidence" value="ECO:0007669"/>
    <property type="project" value="TreeGrafter"/>
</dbReference>
<evidence type="ECO:0000313" key="8">
    <source>
        <dbReference type="Proteomes" id="UP000648801"/>
    </source>
</evidence>
<dbReference type="PANTHER" id="PTHR39340">
    <property type="entry name" value="SULFOFRUCTOSEPHOSPHATE ALDOLASE"/>
    <property type="match status" value="1"/>
</dbReference>
<organism evidence="7 8">
    <name type="scientific">Edaphobacter acidisoli</name>
    <dbReference type="NCBI Taxonomy" id="2040573"/>
    <lineage>
        <taxon>Bacteria</taxon>
        <taxon>Pseudomonadati</taxon>
        <taxon>Acidobacteriota</taxon>
        <taxon>Terriglobia</taxon>
        <taxon>Terriglobales</taxon>
        <taxon>Acidobacteriaceae</taxon>
        <taxon>Edaphobacter</taxon>
    </lineage>
</organism>
<keyword evidence="6" id="KW-0456">Lyase</keyword>
<dbReference type="GO" id="GO:0061595">
    <property type="term" value="F:6-deoxy-6-sulfofructose-1-phosphate aldolase activity"/>
    <property type="evidence" value="ECO:0007669"/>
    <property type="project" value="TreeGrafter"/>
</dbReference>
<comment type="similarity">
    <text evidence="3">Belongs to the aldolase LacD family.</text>
</comment>
<dbReference type="Pfam" id="PF01791">
    <property type="entry name" value="DeoC"/>
    <property type="match status" value="1"/>
</dbReference>
<dbReference type="Gene3D" id="3.20.20.70">
    <property type="entry name" value="Aldolase class I"/>
    <property type="match status" value="1"/>
</dbReference>
<protein>
    <recommendedName>
        <fullName evidence="4">tagatose-bisphosphate aldolase</fullName>
        <ecNumber evidence="4">4.1.2.40</ecNumber>
    </recommendedName>
</protein>
<evidence type="ECO:0000256" key="3">
    <source>
        <dbReference type="ARBA" id="ARBA00008679"/>
    </source>
</evidence>
<dbReference type="Proteomes" id="UP000648801">
    <property type="component" value="Unassembled WGS sequence"/>
</dbReference>
<dbReference type="PANTHER" id="PTHR39340:SF1">
    <property type="entry name" value="SULFOFRUCTOSEPHOSPHATE ALDOLASE"/>
    <property type="match status" value="1"/>
</dbReference>
<evidence type="ECO:0000256" key="2">
    <source>
        <dbReference type="ARBA" id="ARBA00005191"/>
    </source>
</evidence>
<evidence type="ECO:0000256" key="6">
    <source>
        <dbReference type="ARBA" id="ARBA00023239"/>
    </source>
</evidence>
<comment type="caution">
    <text evidence="7">The sequence shown here is derived from an EMBL/GenBank/DDBJ whole genome shotgun (WGS) entry which is preliminary data.</text>
</comment>
<sequence>MTLTSGKLAGLKAISNSQGVVAALALDQRGIVSKAIAREKAVEDVPASVVIEFKEIVTEVLAKHASAILLDPEYGLPAAKLRGTAGLMIAYERSAYYAAPPRLPDLYDVWSVRRLKEAGADCIKILLHYVPDEAPAIHEHKCAWIERIGDECRANDIPFVLELLGYDVAGGDGKDLRYAKGKPQIVIESMREFGKDRYGVDLLKVELPVLMKYVPETSACKGEHAYTLAEAQQYLRDASAATSKPFVYLSAGVSNAEFIETLRFITDSRATYNGVLCGRATWQDGMAIYARQGAKALEQWLSTEGVENIARVNVALKTAEPLHERVAMATPIGS</sequence>
<dbReference type="InterPro" id="IPR050552">
    <property type="entry name" value="LacD_aldolase"/>
</dbReference>
<dbReference type="RefSeq" id="WP_188757429.1">
    <property type="nucleotide sequence ID" value="NZ_BMJB01000001.1"/>
</dbReference>
<dbReference type="NCBIfam" id="NF009498">
    <property type="entry name" value="PRK12858.1"/>
    <property type="match status" value="1"/>
</dbReference>
<reference evidence="7" key="1">
    <citation type="journal article" date="2014" name="Int. J. Syst. Evol. Microbiol.">
        <title>Complete genome sequence of Corynebacterium casei LMG S-19264T (=DSM 44701T), isolated from a smear-ripened cheese.</title>
        <authorList>
            <consortium name="US DOE Joint Genome Institute (JGI-PGF)"/>
            <person name="Walter F."/>
            <person name="Albersmeier A."/>
            <person name="Kalinowski J."/>
            <person name="Ruckert C."/>
        </authorList>
    </citation>
    <scope>NUCLEOTIDE SEQUENCE</scope>
    <source>
        <strain evidence="7">CGMCC 1.15447</strain>
    </source>
</reference>
<evidence type="ECO:0000256" key="4">
    <source>
        <dbReference type="ARBA" id="ARBA00012905"/>
    </source>
</evidence>
<dbReference type="EMBL" id="BMJB01000001">
    <property type="protein sequence ID" value="GGA53637.1"/>
    <property type="molecule type" value="Genomic_DNA"/>
</dbReference>
<keyword evidence="5" id="KW-0423">Lactose metabolism</keyword>
<evidence type="ECO:0000313" key="7">
    <source>
        <dbReference type="EMBL" id="GGA53637.1"/>
    </source>
</evidence>
<evidence type="ECO:0000256" key="1">
    <source>
        <dbReference type="ARBA" id="ARBA00000567"/>
    </source>
</evidence>
<dbReference type="GO" id="GO:0019512">
    <property type="term" value="P:lactose catabolic process via tagatose-6-phosphate"/>
    <property type="evidence" value="ECO:0007669"/>
    <property type="project" value="InterPro"/>
</dbReference>
<dbReference type="InterPro" id="IPR002915">
    <property type="entry name" value="DeoC/FbaB/LacD_aldolase"/>
</dbReference>
<reference evidence="7" key="2">
    <citation type="submission" date="2020-09" db="EMBL/GenBank/DDBJ databases">
        <authorList>
            <person name="Sun Q."/>
            <person name="Zhou Y."/>
        </authorList>
    </citation>
    <scope>NUCLEOTIDE SEQUENCE</scope>
    <source>
        <strain evidence="7">CGMCC 1.15447</strain>
    </source>
</reference>
<name>A0A916REZ4_9BACT</name>
<dbReference type="GO" id="GO:0009024">
    <property type="term" value="F:tagatose-6-phosphate kinase activity"/>
    <property type="evidence" value="ECO:0007669"/>
    <property type="project" value="InterPro"/>
</dbReference>
<dbReference type="SMART" id="SM01133">
    <property type="entry name" value="DeoC"/>
    <property type="match status" value="1"/>
</dbReference>
<accession>A0A916REZ4</accession>
<gene>
    <name evidence="7" type="ORF">GCM10011507_00960</name>
</gene>
<dbReference type="GO" id="GO:0009025">
    <property type="term" value="F:tagatose-bisphosphate aldolase activity"/>
    <property type="evidence" value="ECO:0007669"/>
    <property type="project" value="UniProtKB-EC"/>
</dbReference>
<evidence type="ECO:0000256" key="5">
    <source>
        <dbReference type="ARBA" id="ARBA00022736"/>
    </source>
</evidence>
<dbReference type="EC" id="4.1.2.40" evidence="4"/>
<comment type="catalytic activity">
    <reaction evidence="1">
        <text>D-tagatofuranose 1,6-bisphosphate = D-glyceraldehyde 3-phosphate + dihydroxyacetone phosphate</text>
        <dbReference type="Rhea" id="RHEA:22948"/>
        <dbReference type="ChEBI" id="CHEBI:57642"/>
        <dbReference type="ChEBI" id="CHEBI:58694"/>
        <dbReference type="ChEBI" id="CHEBI:59776"/>
        <dbReference type="EC" id="4.1.2.40"/>
    </reaction>
</comment>
<dbReference type="AlphaFoldDB" id="A0A916REZ4"/>
<dbReference type="HAMAP" id="MF_00734">
    <property type="entry name" value="LacD"/>
    <property type="match status" value="1"/>
</dbReference>
<comment type="pathway">
    <text evidence="2">Carbohydrate metabolism; D-tagatose 6-phosphate degradation; D-glyceraldehyde 3-phosphate and glycerone phosphate from D-tagatose 6-phosphate: step 2/2.</text>
</comment>
<keyword evidence="8" id="KW-1185">Reference proteome</keyword>
<dbReference type="SUPFAM" id="SSF51569">
    <property type="entry name" value="Aldolase"/>
    <property type="match status" value="1"/>
</dbReference>